<dbReference type="Proteomes" id="UP000516437">
    <property type="component" value="Chromosome 3"/>
</dbReference>
<evidence type="ECO:0000313" key="4">
    <source>
        <dbReference type="Proteomes" id="UP000516437"/>
    </source>
</evidence>
<reference evidence="3 4" key="2">
    <citation type="journal article" date="2019" name="Plant Biotechnol. J.">
        <title>The red bayberry genome and genetic basis of sex determination.</title>
        <authorList>
            <person name="Jia H.M."/>
            <person name="Jia H.J."/>
            <person name="Cai Q.L."/>
            <person name="Wang Y."/>
            <person name="Zhao H.B."/>
            <person name="Yang W.F."/>
            <person name="Wang G.Y."/>
            <person name="Li Y.H."/>
            <person name="Zhan D.L."/>
            <person name="Shen Y.T."/>
            <person name="Niu Q.F."/>
            <person name="Chang L."/>
            <person name="Qiu J."/>
            <person name="Zhao L."/>
            <person name="Xie H.B."/>
            <person name="Fu W.Y."/>
            <person name="Jin J."/>
            <person name="Li X.W."/>
            <person name="Jiao Y."/>
            <person name="Zhou C.C."/>
            <person name="Tu T."/>
            <person name="Chai C.Y."/>
            <person name="Gao J.L."/>
            <person name="Fan L.J."/>
            <person name="van de Weg E."/>
            <person name="Wang J.Y."/>
            <person name="Gao Z.S."/>
        </authorList>
    </citation>
    <scope>NUCLEOTIDE SEQUENCE [LARGE SCALE GENOMIC DNA]</scope>
    <source>
        <tissue evidence="3">Leaves</tissue>
    </source>
</reference>
<keyword evidence="4" id="KW-1185">Reference proteome</keyword>
<dbReference type="EMBL" id="RXIC02000021">
    <property type="protein sequence ID" value="KAB1219670.1"/>
    <property type="molecule type" value="Genomic_DNA"/>
</dbReference>
<protein>
    <submittedName>
        <fullName evidence="3">Uncharacterized protein</fullName>
    </submittedName>
</protein>
<feature type="coiled-coil region" evidence="1">
    <location>
        <begin position="168"/>
        <end position="205"/>
    </location>
</feature>
<gene>
    <name evidence="3" type="ORF">CJ030_MR3G011070</name>
    <name evidence="2" type="ORF">CJ030_MR3G011077</name>
</gene>
<dbReference type="AlphaFoldDB" id="A0A6A1WA22"/>
<dbReference type="EMBL" id="RXIC02000021">
    <property type="protein sequence ID" value="KAB1219663.1"/>
    <property type="molecule type" value="Genomic_DNA"/>
</dbReference>
<reference evidence="3" key="1">
    <citation type="submission" date="2018-07" db="EMBL/GenBank/DDBJ databases">
        <authorList>
            <person name="Gao Z.-S."/>
            <person name="Jia H.-M."/>
            <person name="Jia H.-J."/>
            <person name="Cai Q.-L."/>
            <person name="Wang Y."/>
            <person name="Zhao H.-B."/>
        </authorList>
    </citation>
    <scope>NUCLEOTIDE SEQUENCE</scope>
    <source>
        <tissue evidence="3">Leaves</tissue>
    </source>
</reference>
<accession>A0A6A1WA22</accession>
<comment type="caution">
    <text evidence="3">The sequence shown here is derived from an EMBL/GenBank/DDBJ whole genome shotgun (WGS) entry which is preliminary data.</text>
</comment>
<keyword evidence="1" id="KW-0175">Coiled coil</keyword>
<evidence type="ECO:0000313" key="2">
    <source>
        <dbReference type="EMBL" id="KAB1219663.1"/>
    </source>
</evidence>
<organism evidence="3 4">
    <name type="scientific">Morella rubra</name>
    <name type="common">Chinese bayberry</name>
    <dbReference type="NCBI Taxonomy" id="262757"/>
    <lineage>
        <taxon>Eukaryota</taxon>
        <taxon>Viridiplantae</taxon>
        <taxon>Streptophyta</taxon>
        <taxon>Embryophyta</taxon>
        <taxon>Tracheophyta</taxon>
        <taxon>Spermatophyta</taxon>
        <taxon>Magnoliopsida</taxon>
        <taxon>eudicotyledons</taxon>
        <taxon>Gunneridae</taxon>
        <taxon>Pentapetalae</taxon>
        <taxon>rosids</taxon>
        <taxon>fabids</taxon>
        <taxon>Fagales</taxon>
        <taxon>Myricaceae</taxon>
        <taxon>Morella</taxon>
    </lineage>
</organism>
<proteinExistence type="predicted"/>
<dbReference type="OrthoDB" id="1745817at2759"/>
<name>A0A6A1WA22_9ROSI</name>
<evidence type="ECO:0000313" key="3">
    <source>
        <dbReference type="EMBL" id="KAB1219670.1"/>
    </source>
</evidence>
<evidence type="ECO:0000256" key="1">
    <source>
        <dbReference type="SAM" id="Coils"/>
    </source>
</evidence>
<sequence length="208" mass="23349">MTQRSKDDVIPVREKHLRCNSSVRAESILGTLAASGPWLRDCNELPSPTTASPLGTQSSCASMSGIKYGRGSAHGIALLKTRIGASLAVHIPDGPTSEIKHKRGSTYKIALLKAHIGGKLAVQSDDKALSMLSSHIDALIRQHFPFQTSKWREVPDQVKSYMMNRVLLEEARLEIEEMRARQMKYEKLLVKRSEIEQMMREHQQMIEE</sequence>
<reference evidence="3" key="3">
    <citation type="submission" date="2019-09" db="EMBL/GenBank/DDBJ databases">
        <authorList>
            <person name="Gao Z."/>
        </authorList>
    </citation>
    <scope>NUCLEOTIDE SEQUENCE</scope>
    <source>
        <tissue evidence="3">Leaves</tissue>
    </source>
</reference>